<gene>
    <name evidence="9" type="ORF">GCM10007053_15930</name>
</gene>
<organism evidence="9 10">
    <name type="scientific">Parahalioglobus pacificus</name>
    <dbReference type="NCBI Taxonomy" id="930806"/>
    <lineage>
        <taxon>Bacteria</taxon>
        <taxon>Pseudomonadati</taxon>
        <taxon>Pseudomonadota</taxon>
        <taxon>Gammaproteobacteria</taxon>
        <taxon>Cellvibrionales</taxon>
        <taxon>Halieaceae</taxon>
        <taxon>Parahalioglobus</taxon>
    </lineage>
</organism>
<evidence type="ECO:0000256" key="4">
    <source>
        <dbReference type="ARBA" id="ARBA00022729"/>
    </source>
</evidence>
<evidence type="ECO:0000313" key="10">
    <source>
        <dbReference type="Proteomes" id="UP000644693"/>
    </source>
</evidence>
<dbReference type="PANTHER" id="PTHR42693">
    <property type="entry name" value="ARYLSULFATASE FAMILY MEMBER"/>
    <property type="match status" value="1"/>
</dbReference>
<feature type="region of interest" description="Disordered" evidence="7">
    <location>
        <begin position="1"/>
        <end position="23"/>
    </location>
</feature>
<evidence type="ECO:0000313" key="9">
    <source>
        <dbReference type="EMBL" id="GHD32138.1"/>
    </source>
</evidence>
<keyword evidence="3" id="KW-0479">Metal-binding</keyword>
<dbReference type="GO" id="GO:0004065">
    <property type="term" value="F:arylsulfatase activity"/>
    <property type="evidence" value="ECO:0007669"/>
    <property type="project" value="TreeGrafter"/>
</dbReference>
<dbReference type="EMBL" id="BMYM01000001">
    <property type="protein sequence ID" value="GHD32138.1"/>
    <property type="molecule type" value="Genomic_DNA"/>
</dbReference>
<proteinExistence type="inferred from homology"/>
<evidence type="ECO:0000256" key="3">
    <source>
        <dbReference type="ARBA" id="ARBA00022723"/>
    </source>
</evidence>
<dbReference type="InterPro" id="IPR050738">
    <property type="entry name" value="Sulfatase"/>
</dbReference>
<feature type="region of interest" description="Disordered" evidence="7">
    <location>
        <begin position="490"/>
        <end position="520"/>
    </location>
</feature>
<reference evidence="9" key="2">
    <citation type="submission" date="2020-09" db="EMBL/GenBank/DDBJ databases">
        <authorList>
            <person name="Sun Q."/>
            <person name="Kim S."/>
        </authorList>
    </citation>
    <scope>NUCLEOTIDE SEQUENCE</scope>
    <source>
        <strain evidence="9">KCTC 23430</strain>
    </source>
</reference>
<dbReference type="GO" id="GO:0046872">
    <property type="term" value="F:metal ion binding"/>
    <property type="evidence" value="ECO:0007669"/>
    <property type="project" value="UniProtKB-KW"/>
</dbReference>
<dbReference type="Pfam" id="PF00884">
    <property type="entry name" value="Sulfatase"/>
    <property type="match status" value="1"/>
</dbReference>
<evidence type="ECO:0000256" key="6">
    <source>
        <dbReference type="ARBA" id="ARBA00022837"/>
    </source>
</evidence>
<dbReference type="PANTHER" id="PTHR42693:SF42">
    <property type="entry name" value="ARYLSULFATASE G"/>
    <property type="match status" value="1"/>
</dbReference>
<evidence type="ECO:0000256" key="2">
    <source>
        <dbReference type="ARBA" id="ARBA00008779"/>
    </source>
</evidence>
<evidence type="ECO:0000259" key="8">
    <source>
        <dbReference type="Pfam" id="PF00884"/>
    </source>
</evidence>
<keyword evidence="6" id="KW-0106">Calcium</keyword>
<evidence type="ECO:0000256" key="1">
    <source>
        <dbReference type="ARBA" id="ARBA00001913"/>
    </source>
</evidence>
<keyword evidence="10" id="KW-1185">Reference proteome</keyword>
<accession>A0A918XHC2</accession>
<dbReference type="Gene3D" id="3.30.1120.10">
    <property type="match status" value="1"/>
</dbReference>
<protein>
    <submittedName>
        <fullName evidence="9">Sulfatase</fullName>
    </submittedName>
</protein>
<dbReference type="Gene3D" id="3.40.720.10">
    <property type="entry name" value="Alkaline Phosphatase, subunit A"/>
    <property type="match status" value="1"/>
</dbReference>
<reference evidence="9" key="1">
    <citation type="journal article" date="2014" name="Int. J. Syst. Evol. Microbiol.">
        <title>Complete genome sequence of Corynebacterium casei LMG S-19264T (=DSM 44701T), isolated from a smear-ripened cheese.</title>
        <authorList>
            <consortium name="US DOE Joint Genome Institute (JGI-PGF)"/>
            <person name="Walter F."/>
            <person name="Albersmeier A."/>
            <person name="Kalinowski J."/>
            <person name="Ruckert C."/>
        </authorList>
    </citation>
    <scope>NUCLEOTIDE SEQUENCE</scope>
    <source>
        <strain evidence="9">KCTC 23430</strain>
    </source>
</reference>
<evidence type="ECO:0000256" key="7">
    <source>
        <dbReference type="SAM" id="MobiDB-lite"/>
    </source>
</evidence>
<evidence type="ECO:0000256" key="5">
    <source>
        <dbReference type="ARBA" id="ARBA00022801"/>
    </source>
</evidence>
<comment type="similarity">
    <text evidence="2">Belongs to the sulfatase family.</text>
</comment>
<sequence length="520" mass="56499">MVVITTGNLSATTEHESIDGQSTPASARPNIILILADDLGVMDVCGYARRVVENPALECRHQTPNIDALASESVVFTRAYATPLCSPSRASLLTGVNGAKLGFNNAFGYRRFKGSYYQSQLPVDEGYDKHDTVLRRHAAPNRAFINGSSSSALAPNGATPSLPALLPDYRSGFIGKWHVGGGIPGYQPADHGFEEIAYLDEGFSFYFDWAKSWDVAGDITQTYLTDNITAQATAWIEAQAKTTQPFFLLVSHFAVHTPLQAIDRDSPARPPLEGSDSQLYSAMVASLDDSVGAIMDTLDSQGLRDNTLVIVVSDNGALETRNGNAITSNAPFKGQKGSVYEGGIRVPLLLYWSDNFGSEHSTIRTSVDLTDLLPTIVSSAGYDIAPYEAYGGGQSLLGLIDSRSTAGNYAKSHFIYDPFYRGELVAGDALSSVPKSVVLNGNHKLIAYHHGQVHLFDLNSDPYESTDISTENTELTKKLLSELRQWEDTIPQRYRSRPNPRFNEESPSPFPPLVGPVHGQ</sequence>
<dbReference type="SUPFAM" id="SSF53649">
    <property type="entry name" value="Alkaline phosphatase-like"/>
    <property type="match status" value="1"/>
</dbReference>
<keyword evidence="4" id="KW-0732">Signal</keyword>
<comment type="cofactor">
    <cofactor evidence="1">
        <name>Ca(2+)</name>
        <dbReference type="ChEBI" id="CHEBI:29108"/>
    </cofactor>
</comment>
<dbReference type="InterPro" id="IPR017850">
    <property type="entry name" value="Alkaline_phosphatase_core_sf"/>
</dbReference>
<keyword evidence="5" id="KW-0378">Hydrolase</keyword>
<dbReference type="PROSITE" id="PS00523">
    <property type="entry name" value="SULFATASE_1"/>
    <property type="match status" value="1"/>
</dbReference>
<dbReference type="InterPro" id="IPR000917">
    <property type="entry name" value="Sulfatase_N"/>
</dbReference>
<comment type="caution">
    <text evidence="9">The sequence shown here is derived from an EMBL/GenBank/DDBJ whole genome shotgun (WGS) entry which is preliminary data.</text>
</comment>
<name>A0A918XHC2_9GAMM</name>
<dbReference type="AlphaFoldDB" id="A0A918XHC2"/>
<dbReference type="Proteomes" id="UP000644693">
    <property type="component" value="Unassembled WGS sequence"/>
</dbReference>
<dbReference type="InterPro" id="IPR024607">
    <property type="entry name" value="Sulfatase_CS"/>
</dbReference>
<feature type="compositionally biased region" description="Polar residues" evidence="7">
    <location>
        <begin position="1"/>
        <end position="12"/>
    </location>
</feature>
<feature type="domain" description="Sulfatase N-terminal" evidence="8">
    <location>
        <begin position="29"/>
        <end position="382"/>
    </location>
</feature>